<dbReference type="InterPro" id="IPR050832">
    <property type="entry name" value="Bact_Acetyltransf"/>
</dbReference>
<evidence type="ECO:0000259" key="3">
    <source>
        <dbReference type="PROSITE" id="PS51186"/>
    </source>
</evidence>
<proteinExistence type="predicted"/>
<dbReference type="InterPro" id="IPR000182">
    <property type="entry name" value="GNAT_dom"/>
</dbReference>
<dbReference type="RefSeq" id="WP_116469146.1">
    <property type="nucleotide sequence ID" value="NZ_QENQ01000001.1"/>
</dbReference>
<gene>
    <name evidence="4" type="ORF">DD559_10610</name>
</gene>
<keyword evidence="1 4" id="KW-0808">Transferase</keyword>
<dbReference type="NCBIfam" id="NF002959">
    <property type="entry name" value="PRK03624.1"/>
    <property type="match status" value="1"/>
</dbReference>
<reference evidence="4 5" key="1">
    <citation type="submission" date="2018-05" db="EMBL/GenBank/DDBJ databases">
        <title>Description of Sphingomonas pokkalii sp nov, isolated from the rhizosphere of saline tolerant pokkali rice and its draft genome analysis.</title>
        <authorList>
            <person name="Menon R."/>
            <person name="Kumari S."/>
            <person name="Rameshkumar N."/>
        </authorList>
    </citation>
    <scope>NUCLEOTIDE SEQUENCE [LARGE SCALE GENOMIC DNA]</scope>
    <source>
        <strain evidence="4 5">L3B27</strain>
    </source>
</reference>
<evidence type="ECO:0000313" key="5">
    <source>
        <dbReference type="Proteomes" id="UP000245890"/>
    </source>
</evidence>
<dbReference type="SUPFAM" id="SSF55729">
    <property type="entry name" value="Acyl-CoA N-acyltransferases (Nat)"/>
    <property type="match status" value="1"/>
</dbReference>
<name>A0A2U0SEJ5_9SPHN</name>
<organism evidence="4 5">
    <name type="scientific">Sphingomonas pokkalii</name>
    <dbReference type="NCBI Taxonomy" id="2175090"/>
    <lineage>
        <taxon>Bacteria</taxon>
        <taxon>Pseudomonadati</taxon>
        <taxon>Pseudomonadota</taxon>
        <taxon>Alphaproteobacteria</taxon>
        <taxon>Sphingomonadales</taxon>
        <taxon>Sphingomonadaceae</taxon>
        <taxon>Sphingomonas</taxon>
    </lineage>
</organism>
<accession>A0A2U0SEJ5</accession>
<dbReference type="Gene3D" id="3.40.630.30">
    <property type="match status" value="1"/>
</dbReference>
<evidence type="ECO:0000313" key="4">
    <source>
        <dbReference type="EMBL" id="PVX29714.1"/>
    </source>
</evidence>
<evidence type="ECO:0000256" key="2">
    <source>
        <dbReference type="ARBA" id="ARBA00023315"/>
    </source>
</evidence>
<dbReference type="OrthoDB" id="1821130at2"/>
<comment type="caution">
    <text evidence="4">The sequence shown here is derived from an EMBL/GenBank/DDBJ whole genome shotgun (WGS) entry which is preliminary data.</text>
</comment>
<dbReference type="AlphaFoldDB" id="A0A2U0SEJ5"/>
<dbReference type="Proteomes" id="UP000245890">
    <property type="component" value="Unassembled WGS sequence"/>
</dbReference>
<protein>
    <submittedName>
        <fullName evidence="4">GNAT family acetyltransferase</fullName>
    </submittedName>
</protein>
<dbReference type="CDD" id="cd04301">
    <property type="entry name" value="NAT_SF"/>
    <property type="match status" value="1"/>
</dbReference>
<feature type="domain" description="N-acetyltransferase" evidence="3">
    <location>
        <begin position="1"/>
        <end position="136"/>
    </location>
</feature>
<dbReference type="Pfam" id="PF00583">
    <property type="entry name" value="Acetyltransf_1"/>
    <property type="match status" value="1"/>
</dbReference>
<sequence length="136" mass="14665">MHIEEAGAADREAVVTLWQAAELTRPWNDPRADFDRAVAGATSAVLVLRDGSTLLGTAMVGEDGHRGWVYYLAVAEAARGQGHGRALIAAAESWLRARGCPKLQLMVREGNDAAIGFYRALGLELQPVVTLGRFLH</sequence>
<dbReference type="GO" id="GO:0016747">
    <property type="term" value="F:acyltransferase activity, transferring groups other than amino-acyl groups"/>
    <property type="evidence" value="ECO:0007669"/>
    <property type="project" value="InterPro"/>
</dbReference>
<dbReference type="InterPro" id="IPR016181">
    <property type="entry name" value="Acyl_CoA_acyltransferase"/>
</dbReference>
<dbReference type="PANTHER" id="PTHR43877">
    <property type="entry name" value="AMINOALKYLPHOSPHONATE N-ACETYLTRANSFERASE-RELATED-RELATED"/>
    <property type="match status" value="1"/>
</dbReference>
<dbReference type="PANTHER" id="PTHR43877:SF2">
    <property type="entry name" value="AMINOALKYLPHOSPHONATE N-ACETYLTRANSFERASE-RELATED"/>
    <property type="match status" value="1"/>
</dbReference>
<keyword evidence="2" id="KW-0012">Acyltransferase</keyword>
<dbReference type="PROSITE" id="PS51186">
    <property type="entry name" value="GNAT"/>
    <property type="match status" value="1"/>
</dbReference>
<evidence type="ECO:0000256" key="1">
    <source>
        <dbReference type="ARBA" id="ARBA00022679"/>
    </source>
</evidence>
<dbReference type="EMBL" id="QENQ01000001">
    <property type="protein sequence ID" value="PVX29714.1"/>
    <property type="molecule type" value="Genomic_DNA"/>
</dbReference>
<keyword evidence="5" id="KW-1185">Reference proteome</keyword>